<dbReference type="InterPro" id="IPR003593">
    <property type="entry name" value="AAA+_ATPase"/>
</dbReference>
<dbReference type="InterPro" id="IPR025662">
    <property type="entry name" value="Sigma_54_int_dom_ATP-bd_1"/>
</dbReference>
<dbReference type="PANTHER" id="PTHR32071:SF57">
    <property type="entry name" value="C4-DICARBOXYLATE TRANSPORT TRANSCRIPTIONAL REGULATORY PROTEIN DCTD"/>
    <property type="match status" value="1"/>
</dbReference>
<dbReference type="PRINTS" id="PR01590">
    <property type="entry name" value="HTHFIS"/>
</dbReference>
<dbReference type="PANTHER" id="PTHR32071">
    <property type="entry name" value="TRANSCRIPTIONAL REGULATORY PROTEIN"/>
    <property type="match status" value="1"/>
</dbReference>
<dbReference type="InterPro" id="IPR002078">
    <property type="entry name" value="Sigma_54_int"/>
</dbReference>
<dbReference type="Pfam" id="PF02954">
    <property type="entry name" value="HTH_8"/>
    <property type="match status" value="1"/>
</dbReference>
<dbReference type="Gene3D" id="1.10.8.60">
    <property type="match status" value="1"/>
</dbReference>
<keyword evidence="1" id="KW-0547">Nucleotide-binding</keyword>
<dbReference type="InterPro" id="IPR027417">
    <property type="entry name" value="P-loop_NTPase"/>
</dbReference>
<evidence type="ECO:0000259" key="6">
    <source>
        <dbReference type="PROSITE" id="PS50045"/>
    </source>
</evidence>
<feature type="domain" description="Sigma-54 factor interaction" evidence="6">
    <location>
        <begin position="317"/>
        <end position="542"/>
    </location>
</feature>
<dbReference type="PROSITE" id="PS00675">
    <property type="entry name" value="SIGMA54_INTERACT_1"/>
    <property type="match status" value="1"/>
</dbReference>
<dbReference type="Pfam" id="PF00158">
    <property type="entry name" value="Sigma54_activat"/>
    <property type="match status" value="1"/>
</dbReference>
<dbReference type="InterPro" id="IPR058031">
    <property type="entry name" value="AAA_lid_NorR"/>
</dbReference>
<evidence type="ECO:0000256" key="3">
    <source>
        <dbReference type="ARBA" id="ARBA00023015"/>
    </source>
</evidence>
<dbReference type="Pfam" id="PF25601">
    <property type="entry name" value="AAA_lid_14"/>
    <property type="match status" value="1"/>
</dbReference>
<reference evidence="7" key="1">
    <citation type="submission" date="2013-04" db="EMBL/GenBank/DDBJ databases">
        <authorList>
            <person name="Dingle K."/>
        </authorList>
    </citation>
    <scope>NUCLEOTIDE SEQUENCE</scope>
    <source>
        <strain evidence="7">Cgrifficile_H5078</strain>
    </source>
</reference>
<dbReference type="Gene3D" id="3.40.50.2300">
    <property type="match status" value="1"/>
</dbReference>
<dbReference type="SUPFAM" id="SSF46689">
    <property type="entry name" value="Homeodomain-like"/>
    <property type="match status" value="1"/>
</dbReference>
<dbReference type="InterPro" id="IPR025943">
    <property type="entry name" value="Sigma_54_int_dom_ATP-bd_2"/>
</dbReference>
<dbReference type="InterPro" id="IPR002197">
    <property type="entry name" value="HTH_Fis"/>
</dbReference>
<dbReference type="InterPro" id="IPR010524">
    <property type="entry name" value="Sig_transdc_resp-reg_PrpR_N"/>
</dbReference>
<keyword evidence="4" id="KW-0238">DNA-binding</keyword>
<keyword evidence="5" id="KW-0804">Transcription</keyword>
<dbReference type="Gene3D" id="3.30.450.20">
    <property type="entry name" value="PAS domain"/>
    <property type="match status" value="1"/>
</dbReference>
<dbReference type="GO" id="GO:0005524">
    <property type="term" value="F:ATP binding"/>
    <property type="evidence" value="ECO:0007669"/>
    <property type="project" value="UniProtKB-KW"/>
</dbReference>
<name>V5ZET2_CLODI</name>
<dbReference type="Gene3D" id="1.10.10.60">
    <property type="entry name" value="Homeodomain-like"/>
    <property type="match status" value="1"/>
</dbReference>
<keyword evidence="3" id="KW-0805">Transcription regulation</keyword>
<keyword evidence="2" id="KW-0067">ATP-binding</keyword>
<dbReference type="CDD" id="cd00009">
    <property type="entry name" value="AAA"/>
    <property type="match status" value="1"/>
</dbReference>
<evidence type="ECO:0000256" key="4">
    <source>
        <dbReference type="ARBA" id="ARBA00023125"/>
    </source>
</evidence>
<sequence length="629" mass="71048">MKNEIVVIAPSKLFSDTVYEVLEELHIKIPSYIATGKETIELADNLINLGTKVIITRGQNVDLLRKNVSIPIVDIGYKYEDIFYSYKKALKYSSKIGFIGLESSYKTAKRFKEISNFDLEIPKLNSLYEFEHTIKELIDDGIEIFIGGKTTKEITSKYNKPCIETEVEKSSIHASINEAIHLYNIGIEKRINNSITEEILECTHSGIIAIDKNHSPLFINNQAKRLLFNQVDKFIKDYLTSSDILDSLKNGHSLCNNIINFKGSSLTFDCFPIIIDNLHFGCVAIIQDIENIQSTEKEIRESLISKSHCAKSSFNDILGSSDALMHSVNMAKKFAKSDSTIIITGESGTGKEIFAQSIHNYSNRFDGPFVAINCAAIPENILESELFGYVKGAFTGARNEGKAGVFELAHNGTIFLDEIGEISKDVQVKLLRVLQEREVTRIGDTKVVPINVRVITATNKNLVEQIDNNNFREDLFYRLCVLKLDLPPLRERKEDIEQLTYAIISQYNKPVSISDSALKLLSRYDFPGNIRQLKNIVERLVVMCDDNFIDEYLVSDILISEPHFRKDTNSAPTTDYSPTLVDNKIVNYEKKLILETLEKNNGVKSATASQLGISTTTLWRKLKKYELSN</sequence>
<dbReference type="EMBL" id="HG002397">
    <property type="protein sequence ID" value="CDF47197.1"/>
    <property type="molecule type" value="Genomic_DNA"/>
</dbReference>
<evidence type="ECO:0000256" key="5">
    <source>
        <dbReference type="ARBA" id="ARBA00023163"/>
    </source>
</evidence>
<dbReference type="PROSITE" id="PS00676">
    <property type="entry name" value="SIGMA54_INTERACT_2"/>
    <property type="match status" value="1"/>
</dbReference>
<dbReference type="Gene3D" id="3.40.50.300">
    <property type="entry name" value="P-loop containing nucleotide triphosphate hydrolases"/>
    <property type="match status" value="1"/>
</dbReference>
<dbReference type="SUPFAM" id="SSF52540">
    <property type="entry name" value="P-loop containing nucleoside triphosphate hydrolases"/>
    <property type="match status" value="1"/>
</dbReference>
<gene>
    <name evidence="7" type="primary">ORF1</name>
</gene>
<dbReference type="Pfam" id="PF06506">
    <property type="entry name" value="PrpR_N"/>
    <property type="match status" value="1"/>
</dbReference>
<proteinExistence type="predicted"/>
<dbReference type="Gene3D" id="3.40.50.10660">
    <property type="entry name" value="PrpR receptor domain-like"/>
    <property type="match status" value="1"/>
</dbReference>
<dbReference type="FunFam" id="3.40.50.300:FF:000006">
    <property type="entry name" value="DNA-binding transcriptional regulator NtrC"/>
    <property type="match status" value="1"/>
</dbReference>
<dbReference type="InterPro" id="IPR025944">
    <property type="entry name" value="Sigma_54_int_dom_CS"/>
</dbReference>
<dbReference type="GO" id="GO:0000156">
    <property type="term" value="F:phosphorelay response regulator activity"/>
    <property type="evidence" value="ECO:0007669"/>
    <property type="project" value="InterPro"/>
</dbReference>
<dbReference type="PROSITE" id="PS00688">
    <property type="entry name" value="SIGMA54_INTERACT_3"/>
    <property type="match status" value="1"/>
</dbReference>
<dbReference type="GO" id="GO:0043565">
    <property type="term" value="F:sequence-specific DNA binding"/>
    <property type="evidence" value="ECO:0007669"/>
    <property type="project" value="InterPro"/>
</dbReference>
<dbReference type="GO" id="GO:0006355">
    <property type="term" value="P:regulation of DNA-templated transcription"/>
    <property type="evidence" value="ECO:0007669"/>
    <property type="project" value="InterPro"/>
</dbReference>
<dbReference type="AlphaFoldDB" id="V5ZET2"/>
<evidence type="ECO:0000256" key="1">
    <source>
        <dbReference type="ARBA" id="ARBA00022741"/>
    </source>
</evidence>
<accession>V5ZET2</accession>
<protein>
    <recommendedName>
        <fullName evidence="6">Sigma-54 factor interaction domain-containing protein</fullName>
    </recommendedName>
</protein>
<evidence type="ECO:0000256" key="2">
    <source>
        <dbReference type="ARBA" id="ARBA00022840"/>
    </source>
</evidence>
<organism evidence="7">
    <name type="scientific">Clostridioides difficile</name>
    <name type="common">Peptoclostridium difficile</name>
    <dbReference type="NCBI Taxonomy" id="1496"/>
    <lineage>
        <taxon>Bacteria</taxon>
        <taxon>Bacillati</taxon>
        <taxon>Bacillota</taxon>
        <taxon>Clostridia</taxon>
        <taxon>Peptostreptococcales</taxon>
        <taxon>Peptostreptococcaceae</taxon>
        <taxon>Clostridioides</taxon>
    </lineage>
</organism>
<dbReference type="InterPro" id="IPR009057">
    <property type="entry name" value="Homeodomain-like_sf"/>
</dbReference>
<evidence type="ECO:0000313" key="7">
    <source>
        <dbReference type="EMBL" id="CDF47197.1"/>
    </source>
</evidence>
<dbReference type="PROSITE" id="PS50045">
    <property type="entry name" value="SIGMA54_INTERACT_4"/>
    <property type="match status" value="1"/>
</dbReference>
<dbReference type="SUPFAM" id="SSF159800">
    <property type="entry name" value="PrpR receptor domain-like"/>
    <property type="match status" value="1"/>
</dbReference>
<dbReference type="SMART" id="SM00382">
    <property type="entry name" value="AAA"/>
    <property type="match status" value="1"/>
</dbReference>
<reference evidence="7" key="2">
    <citation type="submission" date="2013-11" db="EMBL/GenBank/DDBJ databases">
        <title>Evolutionary History of the Clostridium difficile Pathogenicity Locus.</title>
        <authorList>
            <person name="Dingle K.E."/>
            <person name="Elliott B."/>
            <person name="Robinson E."/>
            <person name="Griffiths D."/>
            <person name="Eyre D.W."/>
            <person name="Stoesser N."/>
            <person name="Vaughan A."/>
            <person name="Golubchik T."/>
            <person name="Fawley W.N."/>
            <person name="Wilcox M.H."/>
            <person name="Peto T.E."/>
            <person name="Walker A.S."/>
            <person name="Riley T.V."/>
            <person name="Crook D.W."/>
            <person name="Didelot X."/>
        </authorList>
    </citation>
    <scope>NUCLEOTIDE SEQUENCE</scope>
    <source>
        <strain evidence="7">Cgrifficile_H5078</strain>
    </source>
</reference>